<name>A0A1H3PCR8_9BACT</name>
<reference evidence="2" key="1">
    <citation type="submission" date="2016-10" db="EMBL/GenBank/DDBJ databases">
        <authorList>
            <person name="Varghese N."/>
            <person name="Submissions S."/>
        </authorList>
    </citation>
    <scope>NUCLEOTIDE SEQUENCE [LARGE SCALE GENOMIC DNA]</scope>
    <source>
        <strain evidence="2">CGMCC 1.8975</strain>
    </source>
</reference>
<dbReference type="AlphaFoldDB" id="A0A1H3PCR8"/>
<keyword evidence="2" id="KW-1185">Reference proteome</keyword>
<dbReference type="EMBL" id="FNOV01000028">
    <property type="protein sequence ID" value="SDY98733.1"/>
    <property type="molecule type" value="Genomic_DNA"/>
</dbReference>
<sequence length="113" mass="12514">MSPMSPHNQQAYRALRAYLTYLLANPRDKALSEVPLLFRASVELFMQGKTMYTDAAGQPIVYAHDLAAWTYQVIHVSGLEYPLPLAAVDVDCLQRAMAGGGESGFDDPINRVR</sequence>
<evidence type="ECO:0000313" key="1">
    <source>
        <dbReference type="EMBL" id="SDY98733.1"/>
    </source>
</evidence>
<organism evidence="1 2">
    <name type="scientific">Hymenobacter psychrophilus</name>
    <dbReference type="NCBI Taxonomy" id="651662"/>
    <lineage>
        <taxon>Bacteria</taxon>
        <taxon>Pseudomonadati</taxon>
        <taxon>Bacteroidota</taxon>
        <taxon>Cytophagia</taxon>
        <taxon>Cytophagales</taxon>
        <taxon>Hymenobacteraceae</taxon>
        <taxon>Hymenobacter</taxon>
    </lineage>
</organism>
<accession>A0A1H3PCR8</accession>
<protein>
    <submittedName>
        <fullName evidence="1">Uncharacterized protein</fullName>
    </submittedName>
</protein>
<evidence type="ECO:0000313" key="2">
    <source>
        <dbReference type="Proteomes" id="UP000199249"/>
    </source>
</evidence>
<dbReference type="Proteomes" id="UP000199249">
    <property type="component" value="Unassembled WGS sequence"/>
</dbReference>
<proteinExistence type="predicted"/>
<gene>
    <name evidence="1" type="ORF">SAMN04488069_12810</name>
</gene>